<name>A0ABD6F9J5_9PSEU</name>
<evidence type="ECO:0000313" key="2">
    <source>
        <dbReference type="Proteomes" id="UP000249324"/>
    </source>
</evidence>
<evidence type="ECO:0000313" key="1">
    <source>
        <dbReference type="EMBL" id="MFO7190658.1"/>
    </source>
</evidence>
<organism evidence="1 2">
    <name type="scientific">Thermocrispum agreste</name>
    <dbReference type="NCBI Taxonomy" id="37925"/>
    <lineage>
        <taxon>Bacteria</taxon>
        <taxon>Bacillati</taxon>
        <taxon>Actinomycetota</taxon>
        <taxon>Actinomycetes</taxon>
        <taxon>Pseudonocardiales</taxon>
        <taxon>Pseudonocardiaceae</taxon>
        <taxon>Thermocrispum</taxon>
    </lineage>
</organism>
<gene>
    <name evidence="1" type="ORF">DIU77_000220</name>
</gene>
<dbReference type="EMBL" id="QGUI02000001">
    <property type="protein sequence ID" value="MFO7190658.1"/>
    <property type="molecule type" value="Genomic_DNA"/>
</dbReference>
<accession>A0ABD6F9J5</accession>
<dbReference type="InterPro" id="IPR000415">
    <property type="entry name" value="Nitroreductase-like"/>
</dbReference>
<comment type="caution">
    <text evidence="1">The sequence shown here is derived from an EMBL/GenBank/DDBJ whole genome shotgun (WGS) entry which is preliminary data.</text>
</comment>
<dbReference type="PANTHER" id="PTHR23026:SF123">
    <property type="entry name" value="NAD(P)H NITROREDUCTASE RV3131-RELATED"/>
    <property type="match status" value="1"/>
</dbReference>
<dbReference type="SUPFAM" id="SSF55469">
    <property type="entry name" value="FMN-dependent nitroreductase-like"/>
    <property type="match status" value="1"/>
</dbReference>
<dbReference type="NCBIfam" id="NF047509">
    <property type="entry name" value="Rv3131_FMN_oxido"/>
    <property type="match status" value="1"/>
</dbReference>
<reference evidence="1 2" key="1">
    <citation type="journal article" date="2021" name="BMC Genomics">
        <title>Genome-resolved metagenome and metatranscriptome analyses of thermophilic composting reveal key bacterial players and their metabolic interactions.</title>
        <authorList>
            <person name="Braga L.P.P."/>
            <person name="Pereira R.V."/>
            <person name="Martins L.F."/>
            <person name="Moura L.M.S."/>
            <person name="Sanchez F.B."/>
            <person name="Patane J.S.L."/>
            <person name="da Silva A.M."/>
            <person name="Setubal J.C."/>
        </authorList>
    </citation>
    <scope>NUCLEOTIDE SEQUENCE [LARGE SCALE GENOMIC DNA]</scope>
    <source>
        <strain evidence="1">ZC4RG45</strain>
    </source>
</reference>
<dbReference type="InterPro" id="IPR050627">
    <property type="entry name" value="Nitroreductase/BluB"/>
</dbReference>
<evidence type="ECO:0008006" key="3">
    <source>
        <dbReference type="Google" id="ProtNLM"/>
    </source>
</evidence>
<dbReference type="Proteomes" id="UP000249324">
    <property type="component" value="Unassembled WGS sequence"/>
</dbReference>
<sequence length="359" mass="39502">MPRDRCGSAASTVQWCLTLSLVSDGEADGDVQRVEATMSALAPEVTEALGKAVQAPSPYNTQPWRFVVDGERIDLFLDPERVLRVSDPDGRQARLACGAALFNLRLGIRVHGRAVVVDLVPDPEQPDLLASVRISGPQAKTLTEDRLARAIERRHTNRRPFLNRQVELPLRSGLVAAARAEGALVELVDPEGKTAPRYRIIAELVRQADSVQQNDPEYQWEARRWSGGGPERADGVPASAFGPEPDDDRVLRLRSFPRDTAPPRREFEQQPLVAAVLTYGKGIAADVVAGMAMQRVLLTASDLGLSTSFLTQPFEVPQTRAQLTELFRPHQIQTLLRVGYGYPVAPTPRRAVDEVTVRT</sequence>
<dbReference type="PANTHER" id="PTHR23026">
    <property type="entry name" value="NADPH NITROREDUCTASE"/>
    <property type="match status" value="1"/>
</dbReference>
<proteinExistence type="predicted"/>
<dbReference type="AlphaFoldDB" id="A0ABD6F9J5"/>
<protein>
    <recommendedName>
        <fullName evidence="3">Nitroreductase</fullName>
    </recommendedName>
</protein>
<dbReference type="Gene3D" id="3.40.109.10">
    <property type="entry name" value="NADH Oxidase"/>
    <property type="match status" value="1"/>
</dbReference>